<protein>
    <recommendedName>
        <fullName evidence="1">Glutathione S-transferase C-terminal domain-containing protein</fullName>
    </recommendedName>
</protein>
<evidence type="ECO:0000313" key="3">
    <source>
        <dbReference type="Proteomes" id="UP000663879"/>
    </source>
</evidence>
<proteinExistence type="predicted"/>
<comment type="caution">
    <text evidence="2">The sequence shown here is derived from an EMBL/GenBank/DDBJ whole genome shotgun (WGS) entry which is preliminary data.</text>
</comment>
<feature type="non-terminal residue" evidence="2">
    <location>
        <position position="1"/>
    </location>
</feature>
<sequence>RYLASQFGLDGRNSLENSLIDMYGAQMGDLFNAYSAAINNNQSEIFFNTTWPQNLKFFDDRLTKNGNGFLVGRRLSWISRLTLVSLS</sequence>
<dbReference type="OrthoDB" id="414243at2759"/>
<dbReference type="InterPro" id="IPR036282">
    <property type="entry name" value="Glutathione-S-Trfase_C_sf"/>
</dbReference>
<dbReference type="AlphaFoldDB" id="A0A814HVA8"/>
<dbReference type="Gene3D" id="1.20.1050.10">
    <property type="match status" value="1"/>
</dbReference>
<dbReference type="Pfam" id="PF14497">
    <property type="entry name" value="GST_C_3"/>
    <property type="match status" value="1"/>
</dbReference>
<gene>
    <name evidence="2" type="ORF">OXX778_LOCUS17092</name>
</gene>
<accession>A0A814HVA8</accession>
<feature type="domain" description="Glutathione S-transferase C-terminal" evidence="1">
    <location>
        <begin position="37"/>
        <end position="77"/>
    </location>
</feature>
<name>A0A814HVA8_9BILA</name>
<reference evidence="2" key="1">
    <citation type="submission" date="2021-02" db="EMBL/GenBank/DDBJ databases">
        <authorList>
            <person name="Nowell W R."/>
        </authorList>
    </citation>
    <scope>NUCLEOTIDE SEQUENCE</scope>
    <source>
        <strain evidence="2">Ploen Becks lab</strain>
    </source>
</reference>
<keyword evidence="3" id="KW-1185">Reference proteome</keyword>
<dbReference type="InterPro" id="IPR004046">
    <property type="entry name" value="GST_C"/>
</dbReference>
<evidence type="ECO:0000259" key="1">
    <source>
        <dbReference type="Pfam" id="PF14497"/>
    </source>
</evidence>
<dbReference type="SUPFAM" id="SSF47616">
    <property type="entry name" value="GST C-terminal domain-like"/>
    <property type="match status" value="1"/>
</dbReference>
<organism evidence="2 3">
    <name type="scientific">Brachionus calyciflorus</name>
    <dbReference type="NCBI Taxonomy" id="104777"/>
    <lineage>
        <taxon>Eukaryota</taxon>
        <taxon>Metazoa</taxon>
        <taxon>Spiralia</taxon>
        <taxon>Gnathifera</taxon>
        <taxon>Rotifera</taxon>
        <taxon>Eurotatoria</taxon>
        <taxon>Monogononta</taxon>
        <taxon>Pseudotrocha</taxon>
        <taxon>Ploima</taxon>
        <taxon>Brachionidae</taxon>
        <taxon>Brachionus</taxon>
    </lineage>
</organism>
<evidence type="ECO:0000313" key="2">
    <source>
        <dbReference type="EMBL" id="CAF1015143.1"/>
    </source>
</evidence>
<dbReference type="Proteomes" id="UP000663879">
    <property type="component" value="Unassembled WGS sequence"/>
</dbReference>
<dbReference type="EMBL" id="CAJNOC010004260">
    <property type="protein sequence ID" value="CAF1015143.1"/>
    <property type="molecule type" value="Genomic_DNA"/>
</dbReference>